<dbReference type="InterPro" id="IPR050624">
    <property type="entry name" value="HTH-type_Tx_Regulator"/>
</dbReference>
<dbReference type="SUPFAM" id="SSF46689">
    <property type="entry name" value="Homeodomain-like"/>
    <property type="match status" value="1"/>
</dbReference>
<dbReference type="OrthoDB" id="9810250at2"/>
<dbReference type="Gene3D" id="1.10.357.10">
    <property type="entry name" value="Tetracycline Repressor, domain 2"/>
    <property type="match status" value="1"/>
</dbReference>
<keyword evidence="5" id="KW-1185">Reference proteome</keyword>
<feature type="DNA-binding region" description="H-T-H motif" evidence="2">
    <location>
        <begin position="42"/>
        <end position="61"/>
    </location>
</feature>
<gene>
    <name evidence="4" type="ORF">F8153_14520</name>
</gene>
<evidence type="ECO:0000313" key="5">
    <source>
        <dbReference type="Proteomes" id="UP000465601"/>
    </source>
</evidence>
<dbReference type="EMBL" id="WBZB01000055">
    <property type="protein sequence ID" value="KAB3525940.1"/>
    <property type="molecule type" value="Genomic_DNA"/>
</dbReference>
<dbReference type="InterPro" id="IPR039532">
    <property type="entry name" value="TetR_C_Firmicutes"/>
</dbReference>
<dbReference type="PROSITE" id="PS50977">
    <property type="entry name" value="HTH_TETR_2"/>
    <property type="match status" value="1"/>
</dbReference>
<dbReference type="InterPro" id="IPR001647">
    <property type="entry name" value="HTH_TetR"/>
</dbReference>
<protein>
    <submittedName>
        <fullName evidence="4">TetR/AcrR family transcriptional regulator</fullName>
    </submittedName>
</protein>
<comment type="caution">
    <text evidence="4">The sequence shown here is derived from an EMBL/GenBank/DDBJ whole genome shotgun (WGS) entry which is preliminary data.</text>
</comment>
<dbReference type="PANTHER" id="PTHR43479">
    <property type="entry name" value="ACREF/ENVCD OPERON REPRESSOR-RELATED"/>
    <property type="match status" value="1"/>
</dbReference>
<dbReference type="Proteomes" id="UP000465601">
    <property type="component" value="Unassembled WGS sequence"/>
</dbReference>
<keyword evidence="1 2" id="KW-0238">DNA-binding</keyword>
<dbReference type="GO" id="GO:0003677">
    <property type="term" value="F:DNA binding"/>
    <property type="evidence" value="ECO:0007669"/>
    <property type="project" value="UniProtKB-UniRule"/>
</dbReference>
<proteinExistence type="predicted"/>
<accession>A0A833HLK3</accession>
<organism evidence="4 5">
    <name type="scientific">Alkaliphilus serpentinus</name>
    <dbReference type="NCBI Taxonomy" id="1482731"/>
    <lineage>
        <taxon>Bacteria</taxon>
        <taxon>Bacillati</taxon>
        <taxon>Bacillota</taxon>
        <taxon>Clostridia</taxon>
        <taxon>Peptostreptococcales</taxon>
        <taxon>Natronincolaceae</taxon>
        <taxon>Alkaliphilus</taxon>
    </lineage>
</organism>
<evidence type="ECO:0000256" key="2">
    <source>
        <dbReference type="PROSITE-ProRule" id="PRU00335"/>
    </source>
</evidence>
<dbReference type="AlphaFoldDB" id="A0A833HLK3"/>
<dbReference type="InterPro" id="IPR009057">
    <property type="entry name" value="Homeodomain-like_sf"/>
</dbReference>
<evidence type="ECO:0000259" key="3">
    <source>
        <dbReference type="PROSITE" id="PS50977"/>
    </source>
</evidence>
<dbReference type="PANTHER" id="PTHR43479:SF7">
    <property type="entry name" value="TETR-FAMILY TRANSCRIPTIONAL REGULATOR"/>
    <property type="match status" value="1"/>
</dbReference>
<dbReference type="Pfam" id="PF14278">
    <property type="entry name" value="TetR_C_8"/>
    <property type="match status" value="1"/>
</dbReference>
<evidence type="ECO:0000313" key="4">
    <source>
        <dbReference type="EMBL" id="KAB3525940.1"/>
    </source>
</evidence>
<name>A0A833HLK3_9FIRM</name>
<evidence type="ECO:0000256" key="1">
    <source>
        <dbReference type="ARBA" id="ARBA00023125"/>
    </source>
</evidence>
<feature type="domain" description="HTH tetR-type" evidence="3">
    <location>
        <begin position="19"/>
        <end position="79"/>
    </location>
</feature>
<sequence>MCWINERIIMNKKQPETTERTKQIIKDAFWELYKEKKIEKITVKDITMKAGFNRSTFYVYFIDVYDVLNQIEEDVMPGMEHIPPTGQVQSPSPDFMGDLITIYEKNSEYFSVLLSEKGDPAFTVRMKNLFKDMMKESMKDLLNKGDVIDELELDYALEFFTGATISVVKHWYDSGKNMPMEKLMPLMQQLMSNRFTDKVILLKDKNKVSSNRFLPPKF</sequence>
<reference evidence="4 5" key="1">
    <citation type="submission" date="2019-10" db="EMBL/GenBank/DDBJ databases">
        <title>Alkaliphilus serpentinus sp. nov. and Alkaliphilus pronyensis sp. nov., two novel anaerobic alkaliphilic species isolated from the serpentinized-hosted hydrothermal field of the Prony Bay (New Caledonia).</title>
        <authorList>
            <person name="Postec A."/>
        </authorList>
    </citation>
    <scope>NUCLEOTIDE SEQUENCE [LARGE SCALE GENOMIC DNA]</scope>
    <source>
        <strain evidence="4 5">LacT</strain>
    </source>
</reference>